<dbReference type="GO" id="GO:0005737">
    <property type="term" value="C:cytoplasm"/>
    <property type="evidence" value="ECO:0007669"/>
    <property type="project" value="UniProtKB-SubCell"/>
</dbReference>
<dbReference type="Gene3D" id="3.30.70.1050">
    <property type="entry name" value="Trigger factor ribosome-binding domain"/>
    <property type="match status" value="1"/>
</dbReference>
<dbReference type="PANTHER" id="PTHR30560:SF3">
    <property type="entry name" value="TRIGGER FACTOR-LIKE PROTEIN TIG, CHLOROPLASTIC"/>
    <property type="match status" value="1"/>
</dbReference>
<accession>A0A1F7L0H8</accession>
<evidence type="ECO:0000259" key="11">
    <source>
        <dbReference type="Pfam" id="PF05698"/>
    </source>
</evidence>
<dbReference type="Pfam" id="PF05698">
    <property type="entry name" value="Trigger_C"/>
    <property type="match status" value="1"/>
</dbReference>
<dbReference type="InterPro" id="IPR008881">
    <property type="entry name" value="Trigger_fac_ribosome-bd_bac"/>
</dbReference>
<dbReference type="SUPFAM" id="SSF102735">
    <property type="entry name" value="Trigger factor ribosome-binding domain"/>
    <property type="match status" value="1"/>
</dbReference>
<evidence type="ECO:0000256" key="5">
    <source>
        <dbReference type="ARBA" id="ARBA00016902"/>
    </source>
</evidence>
<dbReference type="AlphaFoldDB" id="A0A1F7L0H8"/>
<protein>
    <recommendedName>
        <fullName evidence="5">Trigger factor</fullName>
        <ecNumber evidence="4">5.2.1.8</ecNumber>
    </recommendedName>
    <alternativeName>
        <fullName evidence="9">PPIase</fullName>
    </alternativeName>
</protein>
<evidence type="ECO:0000256" key="6">
    <source>
        <dbReference type="ARBA" id="ARBA00023110"/>
    </source>
</evidence>
<evidence type="ECO:0000259" key="10">
    <source>
        <dbReference type="Pfam" id="PF05697"/>
    </source>
</evidence>
<evidence type="ECO:0000256" key="3">
    <source>
        <dbReference type="ARBA" id="ARBA00005464"/>
    </source>
</evidence>
<evidence type="ECO:0000256" key="4">
    <source>
        <dbReference type="ARBA" id="ARBA00013194"/>
    </source>
</evidence>
<comment type="catalytic activity">
    <reaction evidence="1">
        <text>[protein]-peptidylproline (omega=180) = [protein]-peptidylproline (omega=0)</text>
        <dbReference type="Rhea" id="RHEA:16237"/>
        <dbReference type="Rhea" id="RHEA-COMP:10747"/>
        <dbReference type="Rhea" id="RHEA-COMP:10748"/>
        <dbReference type="ChEBI" id="CHEBI:83833"/>
        <dbReference type="ChEBI" id="CHEBI:83834"/>
        <dbReference type="EC" id="5.2.1.8"/>
    </reaction>
</comment>
<comment type="similarity">
    <text evidence="3">Belongs to the FKBP-type PPIase family. Tig subfamily.</text>
</comment>
<evidence type="ECO:0000256" key="1">
    <source>
        <dbReference type="ARBA" id="ARBA00000971"/>
    </source>
</evidence>
<gene>
    <name evidence="12" type="ORF">A3K52_02510</name>
</gene>
<dbReference type="Proteomes" id="UP000177050">
    <property type="component" value="Unassembled WGS sequence"/>
</dbReference>
<evidence type="ECO:0000256" key="8">
    <source>
        <dbReference type="ARBA" id="ARBA00023235"/>
    </source>
</evidence>
<dbReference type="GO" id="GO:0044183">
    <property type="term" value="F:protein folding chaperone"/>
    <property type="evidence" value="ECO:0007669"/>
    <property type="project" value="TreeGrafter"/>
</dbReference>
<dbReference type="PANTHER" id="PTHR30560">
    <property type="entry name" value="TRIGGER FACTOR CHAPERONE AND PEPTIDYL-PROLYL CIS/TRANS ISOMERASE"/>
    <property type="match status" value="1"/>
</dbReference>
<proteinExistence type="inferred from homology"/>
<evidence type="ECO:0000256" key="2">
    <source>
        <dbReference type="ARBA" id="ARBA00004496"/>
    </source>
</evidence>
<feature type="domain" description="Trigger factor ribosome-binding bacterial" evidence="10">
    <location>
        <begin position="3"/>
        <end position="127"/>
    </location>
</feature>
<organism evidence="12 13">
    <name type="scientific">Candidatus Roizmanbacteria bacterium RIFOXYD1_FULL_38_12</name>
    <dbReference type="NCBI Taxonomy" id="1802093"/>
    <lineage>
        <taxon>Bacteria</taxon>
        <taxon>Candidatus Roizmaniibacteriota</taxon>
    </lineage>
</organism>
<dbReference type="GO" id="GO:0051083">
    <property type="term" value="P:'de novo' cotranslational protein folding"/>
    <property type="evidence" value="ECO:0007669"/>
    <property type="project" value="TreeGrafter"/>
</dbReference>
<dbReference type="InterPro" id="IPR008880">
    <property type="entry name" value="Trigger_fac_C"/>
</dbReference>
<dbReference type="InterPro" id="IPR027304">
    <property type="entry name" value="Trigger_fact/SurA_dom_sf"/>
</dbReference>
<keyword evidence="6" id="KW-0697">Rotamase</keyword>
<dbReference type="EMBL" id="MGBR01000001">
    <property type="protein sequence ID" value="OGK73635.1"/>
    <property type="molecule type" value="Genomic_DNA"/>
</dbReference>
<dbReference type="InterPro" id="IPR037041">
    <property type="entry name" value="Trigger_fac_C_sf"/>
</dbReference>
<dbReference type="Pfam" id="PF05697">
    <property type="entry name" value="Trigger_N"/>
    <property type="match status" value="1"/>
</dbReference>
<dbReference type="InterPro" id="IPR036611">
    <property type="entry name" value="Trigger_fac_ribosome-bd_sf"/>
</dbReference>
<feature type="domain" description="Trigger factor C-terminal" evidence="11">
    <location>
        <begin position="144"/>
        <end position="259"/>
    </location>
</feature>
<dbReference type="GO" id="GO:0043022">
    <property type="term" value="F:ribosome binding"/>
    <property type="evidence" value="ECO:0007669"/>
    <property type="project" value="TreeGrafter"/>
</dbReference>
<dbReference type="GO" id="GO:0003755">
    <property type="term" value="F:peptidyl-prolyl cis-trans isomerase activity"/>
    <property type="evidence" value="ECO:0007669"/>
    <property type="project" value="UniProtKB-KW"/>
</dbReference>
<comment type="caution">
    <text evidence="12">The sequence shown here is derived from an EMBL/GenBank/DDBJ whole genome shotgun (WGS) entry which is preliminary data.</text>
</comment>
<name>A0A1F7L0H8_9BACT</name>
<keyword evidence="7" id="KW-0143">Chaperone</keyword>
<dbReference type="GO" id="GO:0015031">
    <property type="term" value="P:protein transport"/>
    <property type="evidence" value="ECO:0007669"/>
    <property type="project" value="InterPro"/>
</dbReference>
<sequence length="288" mass="33160">MIKHTVKKLPSNTFEIIIEISWDEIEKEYKTAFDLILAEFSFEGFRKGKVPSQIAQKHIPKDQVYSQLIRTLLPRIYEEIIKKEGLKPIVSPKIDLVKAKEKETWQIKATLAEKPTVDLGEYRKKLLDIKAGMKKDDIWVPGKDEAKKEDQAAKNDKILSAALSLILKEVKCEIPLLLIESELNRKLTALIDDVQKIGLTVDNYLQSKGLTMDKLKEQYTKEITDMYKLEFILLEIADKEQIKVEQADLDKLFGALKTEKEQQAAKANSYFYASVLRKQKTLDFLISL</sequence>
<dbReference type="EC" id="5.2.1.8" evidence="4"/>
<keyword evidence="8" id="KW-0413">Isomerase</keyword>
<reference evidence="12 13" key="1">
    <citation type="journal article" date="2016" name="Nat. Commun.">
        <title>Thousands of microbial genomes shed light on interconnected biogeochemical processes in an aquifer system.</title>
        <authorList>
            <person name="Anantharaman K."/>
            <person name="Brown C.T."/>
            <person name="Hug L.A."/>
            <person name="Sharon I."/>
            <person name="Castelle C.J."/>
            <person name="Probst A.J."/>
            <person name="Thomas B.C."/>
            <person name="Singh A."/>
            <person name="Wilkins M.J."/>
            <person name="Karaoz U."/>
            <person name="Brodie E.L."/>
            <person name="Williams K.H."/>
            <person name="Hubbard S.S."/>
            <person name="Banfield J.F."/>
        </authorList>
    </citation>
    <scope>NUCLEOTIDE SEQUENCE [LARGE SCALE GENOMIC DNA]</scope>
</reference>
<evidence type="ECO:0000313" key="13">
    <source>
        <dbReference type="Proteomes" id="UP000177050"/>
    </source>
</evidence>
<comment type="subcellular location">
    <subcellularLocation>
        <location evidence="2">Cytoplasm</location>
    </subcellularLocation>
</comment>
<dbReference type="GO" id="GO:0043335">
    <property type="term" value="P:protein unfolding"/>
    <property type="evidence" value="ECO:0007669"/>
    <property type="project" value="TreeGrafter"/>
</dbReference>
<evidence type="ECO:0000313" key="12">
    <source>
        <dbReference type="EMBL" id="OGK73635.1"/>
    </source>
</evidence>
<evidence type="ECO:0000256" key="7">
    <source>
        <dbReference type="ARBA" id="ARBA00023186"/>
    </source>
</evidence>
<dbReference type="SUPFAM" id="SSF109998">
    <property type="entry name" value="Triger factor/SurA peptide-binding domain-like"/>
    <property type="match status" value="1"/>
</dbReference>
<dbReference type="Gene3D" id="1.10.3120.10">
    <property type="entry name" value="Trigger factor, C-terminal domain"/>
    <property type="match status" value="1"/>
</dbReference>
<dbReference type="InterPro" id="IPR005215">
    <property type="entry name" value="Trig_fac"/>
</dbReference>
<evidence type="ECO:0000256" key="9">
    <source>
        <dbReference type="ARBA" id="ARBA00029986"/>
    </source>
</evidence>